<evidence type="ECO:0000256" key="1">
    <source>
        <dbReference type="ARBA" id="ARBA00001946"/>
    </source>
</evidence>
<dbReference type="PANTHER" id="PTHR12181:SF12">
    <property type="entry name" value="PHOSPHATIDATE PHOSPHATASE"/>
    <property type="match status" value="1"/>
</dbReference>
<dbReference type="SUPFAM" id="SSF56784">
    <property type="entry name" value="HAD-like"/>
    <property type="match status" value="1"/>
</dbReference>
<dbReference type="InterPro" id="IPR013209">
    <property type="entry name" value="LNS2"/>
</dbReference>
<feature type="compositionally biased region" description="Polar residues" evidence="5">
    <location>
        <begin position="502"/>
        <end position="513"/>
    </location>
</feature>
<proteinExistence type="inferred from homology"/>
<protein>
    <recommendedName>
        <fullName evidence="3">phosphatidate phosphatase</fullName>
        <ecNumber evidence="3">3.1.3.4</ecNumber>
    </recommendedName>
</protein>
<evidence type="ECO:0000256" key="3">
    <source>
        <dbReference type="ARBA" id="ARBA00012638"/>
    </source>
</evidence>
<organism evidence="7 8">
    <name type="scientific">Dioscorea zingiberensis</name>
    <dbReference type="NCBI Taxonomy" id="325984"/>
    <lineage>
        <taxon>Eukaryota</taxon>
        <taxon>Viridiplantae</taxon>
        <taxon>Streptophyta</taxon>
        <taxon>Embryophyta</taxon>
        <taxon>Tracheophyta</taxon>
        <taxon>Spermatophyta</taxon>
        <taxon>Magnoliopsida</taxon>
        <taxon>Liliopsida</taxon>
        <taxon>Dioscoreales</taxon>
        <taxon>Dioscoreaceae</taxon>
        <taxon>Dioscorea</taxon>
    </lineage>
</organism>
<comment type="similarity">
    <text evidence="2">Belongs to the lipin family.</text>
</comment>
<keyword evidence="8" id="KW-1185">Reference proteome</keyword>
<dbReference type="Pfam" id="PF04571">
    <property type="entry name" value="Lipin_N"/>
    <property type="match status" value="1"/>
</dbReference>
<dbReference type="Pfam" id="PF08235">
    <property type="entry name" value="LNS2"/>
    <property type="match status" value="1"/>
</dbReference>
<dbReference type="Proteomes" id="UP001085076">
    <property type="component" value="Miscellaneous, Linkage group lg04"/>
</dbReference>
<feature type="region of interest" description="Disordered" evidence="5">
    <location>
        <begin position="200"/>
        <end position="259"/>
    </location>
</feature>
<dbReference type="InterPro" id="IPR031315">
    <property type="entry name" value="LNS2/PITP"/>
</dbReference>
<keyword evidence="4" id="KW-0378">Hydrolase</keyword>
<reference evidence="7" key="2">
    <citation type="journal article" date="2022" name="Hortic Res">
        <title>The genome of Dioscorea zingiberensis sheds light on the biosynthesis, origin and evolution of the medicinally important diosgenin saponins.</title>
        <authorList>
            <person name="Li Y."/>
            <person name="Tan C."/>
            <person name="Li Z."/>
            <person name="Guo J."/>
            <person name="Li S."/>
            <person name="Chen X."/>
            <person name="Wang C."/>
            <person name="Dai X."/>
            <person name="Yang H."/>
            <person name="Song W."/>
            <person name="Hou L."/>
            <person name="Xu J."/>
            <person name="Tong Z."/>
            <person name="Xu A."/>
            <person name="Yuan X."/>
            <person name="Wang W."/>
            <person name="Yang Q."/>
            <person name="Chen L."/>
            <person name="Sun Z."/>
            <person name="Wang K."/>
            <person name="Pan B."/>
            <person name="Chen J."/>
            <person name="Bao Y."/>
            <person name="Liu F."/>
            <person name="Qi X."/>
            <person name="Gang D.R."/>
            <person name="Wen J."/>
            <person name="Li J."/>
        </authorList>
    </citation>
    <scope>NUCLEOTIDE SEQUENCE</scope>
    <source>
        <strain evidence="7">Dzin_1.0</strain>
    </source>
</reference>
<dbReference type="InterPro" id="IPR036412">
    <property type="entry name" value="HAD-like_sf"/>
</dbReference>
<gene>
    <name evidence="7" type="ORF">J5N97_017957</name>
</gene>
<dbReference type="OrthoDB" id="4567at2759"/>
<reference evidence="7" key="1">
    <citation type="submission" date="2021-03" db="EMBL/GenBank/DDBJ databases">
        <authorList>
            <person name="Li Z."/>
            <person name="Yang C."/>
        </authorList>
    </citation>
    <scope>NUCLEOTIDE SEQUENCE</scope>
    <source>
        <strain evidence="7">Dzin_1.0</strain>
        <tissue evidence="7">Leaf</tissue>
    </source>
</reference>
<dbReference type="AlphaFoldDB" id="A0A9D5HH69"/>
<dbReference type="GO" id="GO:0008195">
    <property type="term" value="F:phosphatidate phosphatase activity"/>
    <property type="evidence" value="ECO:0007669"/>
    <property type="project" value="UniProtKB-EC"/>
</dbReference>
<feature type="compositionally biased region" description="Basic and acidic residues" evidence="5">
    <location>
        <begin position="200"/>
        <end position="227"/>
    </location>
</feature>
<comment type="caution">
    <text evidence="7">The sequence shown here is derived from an EMBL/GenBank/DDBJ whole genome shotgun (WGS) entry which is preliminary data.</text>
</comment>
<dbReference type="InterPro" id="IPR026058">
    <property type="entry name" value="LIPIN"/>
</dbReference>
<dbReference type="PANTHER" id="PTHR12181">
    <property type="entry name" value="LIPIN"/>
    <property type="match status" value="1"/>
</dbReference>
<dbReference type="EMBL" id="JAGGNH010000004">
    <property type="protein sequence ID" value="KAJ0975992.1"/>
    <property type="molecule type" value="Genomic_DNA"/>
</dbReference>
<evidence type="ECO:0000256" key="5">
    <source>
        <dbReference type="SAM" id="MobiDB-lite"/>
    </source>
</evidence>
<dbReference type="SMART" id="SM00775">
    <property type="entry name" value="LNS2"/>
    <property type="match status" value="1"/>
</dbReference>
<feature type="compositionally biased region" description="Polar residues" evidence="5">
    <location>
        <begin position="120"/>
        <end position="148"/>
    </location>
</feature>
<dbReference type="InterPro" id="IPR007651">
    <property type="entry name" value="Lipin_N"/>
</dbReference>
<evidence type="ECO:0000256" key="4">
    <source>
        <dbReference type="ARBA" id="ARBA00022801"/>
    </source>
</evidence>
<feature type="region of interest" description="Disordered" evidence="5">
    <location>
        <begin position="481"/>
        <end position="522"/>
    </location>
</feature>
<feature type="domain" description="LNS2/PITP" evidence="6">
    <location>
        <begin position="900"/>
        <end position="1056"/>
    </location>
</feature>
<evidence type="ECO:0000256" key="2">
    <source>
        <dbReference type="ARBA" id="ARBA00005476"/>
    </source>
</evidence>
<accession>A0A9D5HH69</accession>
<evidence type="ECO:0000313" key="7">
    <source>
        <dbReference type="EMBL" id="KAJ0975992.1"/>
    </source>
</evidence>
<evidence type="ECO:0000313" key="8">
    <source>
        <dbReference type="Proteomes" id="UP001085076"/>
    </source>
</evidence>
<dbReference type="InterPro" id="IPR031703">
    <property type="entry name" value="Lipin_mid"/>
</dbReference>
<comment type="cofactor">
    <cofactor evidence="1">
        <name>Mg(2+)</name>
        <dbReference type="ChEBI" id="CHEBI:18420"/>
    </cofactor>
</comment>
<name>A0A9D5HH69_9LILI</name>
<dbReference type="Pfam" id="PF16876">
    <property type="entry name" value="Lipin_mid"/>
    <property type="match status" value="1"/>
</dbReference>
<feature type="region of interest" description="Disordered" evidence="5">
    <location>
        <begin position="97"/>
        <end position="152"/>
    </location>
</feature>
<evidence type="ECO:0000259" key="6">
    <source>
        <dbReference type="SMART" id="SM00775"/>
    </source>
</evidence>
<dbReference type="EC" id="3.1.3.4" evidence="3"/>
<sequence length="1101" mass="122999">MYAVERLGSLFTRGVYTVSGPFHPFGGAVDIIIVQQPDGSFKSSPWYVRFGKFQGVLKTKEKVVNIYVNGTKAGFHMYLDHKGEAYFLKDHKNEEGDFSASSASSGDEKDEKTKNGKFRNIQSLNFDGSQIEQGAQTDPVNGKSVTRTNSKRGRILGLMFGRRSTKEDDSCSNVERVSSMERAEIAADLLEMKWSTNLPTKDRRLDNYTDKNCPKAHSPEDDLRPVERSNSNGEGISNNFEDHEEAPEVDISEKGIASTDENKDVSVQLKLDTDEFADTLKESALEESVIDAQSAVFLDASLEPIGSHIKRFSHDPVANEQTHETSEEITAHSQFLIAHEEVLEFHSEVDNADHLIEVISNEVTIRTDVATCDSAVESEEIEPTPLIYHETLESTKMRHDVSTDLVSNVKLSSDSSEQSALHEEHVCETNELISEIIQPESGASIHLETMEKHHQHNVDVYNFEDSSKRANKLESNYALTSESSCHLEEEEEENLKSRLNEDTSSLPNGFNISQEHDPSYTSEDALECSIPLSENLEEDQFLFSDLDSFVAKGNNLEQLTDDMPVEKGHHSMIDLGGVVGFEDLTSTQAFEQLSNVSRTQTSPINIPRTRTNFEETELLTRSLPNIRSHIHDLEKSNCLHSLSCSVETNPEEYNMDVLKSEYISSSKLEAASESDKAQGQSTPAGVASDECNTIPIIPDVEVSLCKHLLYEGMGADAANEAFNSAKVNVEEISALGPSLVKNDKLVVKIRGHYFPWDAAAPIILRMISFGQEHVFEHQGMIAVDRAEKNLKADTMNGSWRLWPFNFKKSKSISSVQSTPESTILIDSKSTDSSRNLSGDKFMQKLNVVKKVQSLTPSSEEIATLDLKEGRNVVTFSFSTAMLGQQQVDARIYLWKWNTRIVVSDVDGTITKSDVLGQFMPLVGVDWSQTGVAHLFSAIKENGYQLLFLSARAISQAYLTRQFLFNLKQEGKALPDGPVVISPDGLFPSLYREVIRRAPHEFKIQCLEDIKAVFPSDCNPFYAGFGNRDTDEISYLKVGIPKGKIFIINPKGEVAVNRRVDTRSYTSLHALVNGMFPAMTYNDQEDYNSWNFWRLPLPAIDM</sequence>
<feature type="compositionally biased region" description="Polar residues" evidence="5">
    <location>
        <begin position="228"/>
        <end position="239"/>
    </location>
</feature>